<proteinExistence type="predicted"/>
<evidence type="ECO:0000313" key="1">
    <source>
        <dbReference type="EMBL" id="KAJ8875602.1"/>
    </source>
</evidence>
<gene>
    <name evidence="1" type="ORF">PR048_023498</name>
</gene>
<name>A0ABQ9GUB0_9NEOP</name>
<dbReference type="Proteomes" id="UP001159363">
    <property type="component" value="Chromosome 8"/>
</dbReference>
<sequence length="166" mass="18638">MDSRKTNNQTIDVQSVKRICRYLQNTQNLGLWYTFQDNTTVIDAYTDADYASDISQRSMPGHIIMYAGGTSSWPTKRQPVVSLSTAKSEFIATSECVNEVLFVKTIYKELTGEVMSVNLNVGTQSTIKMINNDSLLKRSQHIDVRFKLICEQANEFGVLSYGMTAG</sequence>
<comment type="caution">
    <text evidence="1">The sequence shown here is derived from an EMBL/GenBank/DDBJ whole genome shotgun (WGS) entry which is preliminary data.</text>
</comment>
<keyword evidence="2" id="KW-1185">Reference proteome</keyword>
<reference evidence="1 2" key="1">
    <citation type="submission" date="2023-02" db="EMBL/GenBank/DDBJ databases">
        <title>LHISI_Scaffold_Assembly.</title>
        <authorList>
            <person name="Stuart O.P."/>
            <person name="Cleave R."/>
            <person name="Magrath M.J.L."/>
            <person name="Mikheyev A.S."/>
        </authorList>
    </citation>
    <scope>NUCLEOTIDE SEQUENCE [LARGE SCALE GENOMIC DNA]</scope>
    <source>
        <strain evidence="1">Daus_M_001</strain>
        <tissue evidence="1">Leg muscle</tissue>
    </source>
</reference>
<organism evidence="1 2">
    <name type="scientific">Dryococelus australis</name>
    <dbReference type="NCBI Taxonomy" id="614101"/>
    <lineage>
        <taxon>Eukaryota</taxon>
        <taxon>Metazoa</taxon>
        <taxon>Ecdysozoa</taxon>
        <taxon>Arthropoda</taxon>
        <taxon>Hexapoda</taxon>
        <taxon>Insecta</taxon>
        <taxon>Pterygota</taxon>
        <taxon>Neoptera</taxon>
        <taxon>Polyneoptera</taxon>
        <taxon>Phasmatodea</taxon>
        <taxon>Verophasmatodea</taxon>
        <taxon>Anareolatae</taxon>
        <taxon>Phasmatidae</taxon>
        <taxon>Eurycanthinae</taxon>
        <taxon>Dryococelus</taxon>
    </lineage>
</organism>
<dbReference type="PANTHER" id="PTHR11439:SF517">
    <property type="entry name" value="CYSTEINE-RICH RLK (RECEPTOR-LIKE PROTEIN KINASE) 8"/>
    <property type="match status" value="1"/>
</dbReference>
<evidence type="ECO:0000313" key="2">
    <source>
        <dbReference type="Proteomes" id="UP001159363"/>
    </source>
</evidence>
<dbReference type="PANTHER" id="PTHR11439">
    <property type="entry name" value="GAG-POL-RELATED RETROTRANSPOSON"/>
    <property type="match status" value="1"/>
</dbReference>
<accession>A0ABQ9GUB0</accession>
<protein>
    <submittedName>
        <fullName evidence="1">Uncharacterized protein</fullName>
    </submittedName>
</protein>
<dbReference type="CDD" id="cd09272">
    <property type="entry name" value="RNase_HI_RT_Ty1"/>
    <property type="match status" value="1"/>
</dbReference>
<dbReference type="EMBL" id="JARBHB010000009">
    <property type="protein sequence ID" value="KAJ8875602.1"/>
    <property type="molecule type" value="Genomic_DNA"/>
</dbReference>